<dbReference type="InterPro" id="IPR000192">
    <property type="entry name" value="Aminotrans_V_dom"/>
</dbReference>
<dbReference type="SUPFAM" id="SSF53383">
    <property type="entry name" value="PLP-dependent transferases"/>
    <property type="match status" value="1"/>
</dbReference>
<dbReference type="InterPro" id="IPR015421">
    <property type="entry name" value="PyrdxlP-dep_Trfase_major"/>
</dbReference>
<dbReference type="InterPro" id="IPR015422">
    <property type="entry name" value="PyrdxlP-dep_Trfase_small"/>
</dbReference>
<comment type="function">
    <text evidence="4">Sulfurates the molybdenum cofactor. Sulfation of molybdenum is essential for xanthine dehydrogenase (XDH) and aldehyde oxidase (ADO) enzymes in which molybdenum cofactor is liganded by 1 oxygen and 1 sulfur atom in active form.</text>
</comment>
<comment type="catalytic activity">
    <reaction evidence="4">
        <text>Mo-molybdopterin + L-cysteine + AH2 = thio-Mo-molybdopterin + L-alanine + A + H2O</text>
        <dbReference type="Rhea" id="RHEA:42636"/>
        <dbReference type="ChEBI" id="CHEBI:13193"/>
        <dbReference type="ChEBI" id="CHEBI:15377"/>
        <dbReference type="ChEBI" id="CHEBI:17499"/>
        <dbReference type="ChEBI" id="CHEBI:35235"/>
        <dbReference type="ChEBI" id="CHEBI:57972"/>
        <dbReference type="ChEBI" id="CHEBI:71302"/>
        <dbReference type="ChEBI" id="CHEBI:82685"/>
        <dbReference type="EC" id="2.8.1.9"/>
    </reaction>
</comment>
<comment type="cofactor">
    <cofactor evidence="4">
        <name>pyridoxal 5'-phosphate</name>
        <dbReference type="ChEBI" id="CHEBI:597326"/>
    </cofactor>
</comment>
<dbReference type="InterPro" id="IPR028886">
    <property type="entry name" value="MoCo_sulfurase"/>
</dbReference>
<sequence>MGKSFENSYDIDLEDIRLSEYPMTDTTYLDHAGTTLYSKSLIEAFATEMTSNLLGNPHSASSAAQLSSRRVDDVRLRMLHFFNADPEHFDLVFVANATAGMKLVMDAFREQEQGFWYGYHKDAHTSLHGKNTYSLLDAAALVSTCPLDLGNAALAPDYTVLSFYKIFGFPDLGALIVRKAAAEPLLKRSYFGGGTVDMVTVGQGGWHIKKQGHLHQQLEDGTLPIHNIMALDSALQVHKRLYKSLRCVASHTMALAEEVYQQLSSFRHFNGTHVCEIYKDPASSYADSTTQGPIISFNFRNSSGHFVSNAEVEKLATIRNIQIRTGGLCNPGGIASSLELTSQDFRRNFSAGVRCGQGGLIIGGKPTGVIRVSLGAMSNLEDITTFVDFVREFFVEARPKEPPAADVNGSIGSFYVESLTIYPIKSCGGWRAPSDSEWDIKQEGLAWDREWCLVHQGTRKALSQKTYPKMALLRPSIDLKPNLLRIHYAAFLPGLPDEISVSLTPDSKISNNADLTTSEMEAEVCGQEVPMNTYQSETIARFFSTILGTPCTLARFRQPQSCPSGRHSKAHLAPISTSPVPRPILLSNESPMLVITRSSVNRLNEQIKSADGKAAHASVFRANIVLAEDRPGLDPGFEQPYVEDAWEYLRIGKASRKVTLDVLGGCRRCQMVCIDQTTGEKDGEPFITLAKTRRNKGQVFFGVHTALAKGGDDEANARVKVGDRVVPIKTVRLDDRLV</sequence>
<dbReference type="PANTHER" id="PTHR14237">
    <property type="entry name" value="MOLYBDOPTERIN COFACTOR SULFURASE MOSC"/>
    <property type="match status" value="1"/>
</dbReference>
<comment type="caution">
    <text evidence="6">The sequence shown here is derived from an EMBL/GenBank/DDBJ whole genome shotgun (WGS) entry which is preliminary data.</text>
</comment>
<reference evidence="6" key="1">
    <citation type="journal article" date="2023" name="Genome Biol. Evol.">
        <title>First Whole Genome Sequence and Flow Cytometry Genome Size Data for the Lichen-Forming Fungus Ramalina farinacea (Ascomycota).</title>
        <authorList>
            <person name="Llewellyn T."/>
            <person name="Mian S."/>
            <person name="Hill R."/>
            <person name="Leitch I.J."/>
            <person name="Gaya E."/>
        </authorList>
    </citation>
    <scope>NUCLEOTIDE SEQUENCE</scope>
    <source>
        <strain evidence="6">LIQ254RAFAR</strain>
    </source>
</reference>
<dbReference type="SUPFAM" id="SSF141673">
    <property type="entry name" value="MOSC N-terminal domain-like"/>
    <property type="match status" value="1"/>
</dbReference>
<dbReference type="Pfam" id="PF03473">
    <property type="entry name" value="MOSC"/>
    <property type="match status" value="1"/>
</dbReference>
<dbReference type="PANTHER" id="PTHR14237:SF80">
    <property type="entry name" value="MOLYBDENUM COFACTOR SULFURASE"/>
    <property type="match status" value="1"/>
</dbReference>
<dbReference type="InterPro" id="IPR005302">
    <property type="entry name" value="MoCF_Sase_C"/>
</dbReference>
<dbReference type="EC" id="2.8.1.9" evidence="4"/>
<evidence type="ECO:0000313" key="7">
    <source>
        <dbReference type="Proteomes" id="UP001161017"/>
    </source>
</evidence>
<dbReference type="GO" id="GO:0008265">
    <property type="term" value="F:molybdenum cofactor sulfurtransferase activity"/>
    <property type="evidence" value="ECO:0007669"/>
    <property type="project" value="UniProtKB-UniRule"/>
</dbReference>
<dbReference type="GO" id="GO:0030151">
    <property type="term" value="F:molybdenum ion binding"/>
    <property type="evidence" value="ECO:0007669"/>
    <property type="project" value="UniProtKB-UniRule"/>
</dbReference>
<keyword evidence="1 4" id="KW-0808">Transferase</keyword>
<dbReference type="Proteomes" id="UP001161017">
    <property type="component" value="Unassembled WGS sequence"/>
</dbReference>
<accession>A0AA43QTN8</accession>
<keyword evidence="3 4" id="KW-0501">Molybdenum cofactor biosynthesis</keyword>
<dbReference type="InterPro" id="IPR015424">
    <property type="entry name" value="PyrdxlP-dep_Trfase"/>
</dbReference>
<evidence type="ECO:0000313" key="6">
    <source>
        <dbReference type="EMBL" id="MDI1491021.1"/>
    </source>
</evidence>
<dbReference type="Pfam" id="PF03476">
    <property type="entry name" value="MOSC_N"/>
    <property type="match status" value="1"/>
</dbReference>
<name>A0AA43QTN8_9LECA</name>
<evidence type="ECO:0000256" key="3">
    <source>
        <dbReference type="ARBA" id="ARBA00023150"/>
    </source>
</evidence>
<keyword evidence="2 4" id="KW-0663">Pyridoxal phosphate</keyword>
<proteinExistence type="inferred from homology"/>
<gene>
    <name evidence="4" type="primary">hxB</name>
    <name evidence="6" type="ORF">OHK93_002226</name>
</gene>
<dbReference type="GO" id="GO:0006777">
    <property type="term" value="P:Mo-molybdopterin cofactor biosynthetic process"/>
    <property type="evidence" value="ECO:0007669"/>
    <property type="project" value="UniProtKB-UniRule"/>
</dbReference>
<dbReference type="Gene3D" id="3.40.640.10">
    <property type="entry name" value="Type I PLP-dependent aspartate aminotransferase-like (Major domain)"/>
    <property type="match status" value="2"/>
</dbReference>
<dbReference type="EMBL" id="JAPUFD010000013">
    <property type="protein sequence ID" value="MDI1491021.1"/>
    <property type="molecule type" value="Genomic_DNA"/>
</dbReference>
<keyword evidence="7" id="KW-1185">Reference proteome</keyword>
<feature type="domain" description="MOSC" evidence="5">
    <location>
        <begin position="567"/>
        <end position="728"/>
    </location>
</feature>
<dbReference type="GO" id="GO:0016829">
    <property type="term" value="F:lyase activity"/>
    <property type="evidence" value="ECO:0007669"/>
    <property type="project" value="UniProtKB-UniRule"/>
</dbReference>
<dbReference type="HAMAP" id="MF_03050">
    <property type="entry name" value="MOCOS"/>
    <property type="match status" value="1"/>
</dbReference>
<dbReference type="Gene3D" id="3.90.1150.10">
    <property type="entry name" value="Aspartate Aminotransferase, domain 1"/>
    <property type="match status" value="1"/>
</dbReference>
<dbReference type="Pfam" id="PF00266">
    <property type="entry name" value="Aminotran_5"/>
    <property type="match status" value="2"/>
</dbReference>
<feature type="active site" evidence="4">
    <location>
        <position position="329"/>
    </location>
</feature>
<feature type="modified residue" description="N6-(pyridoxal phosphate)lysine" evidence="4">
    <location>
        <position position="165"/>
    </location>
</feature>
<dbReference type="GO" id="GO:0030170">
    <property type="term" value="F:pyridoxal phosphate binding"/>
    <property type="evidence" value="ECO:0007669"/>
    <property type="project" value="UniProtKB-UniRule"/>
</dbReference>
<evidence type="ECO:0000256" key="4">
    <source>
        <dbReference type="HAMAP-Rule" id="MF_03050"/>
    </source>
</evidence>
<evidence type="ECO:0000256" key="2">
    <source>
        <dbReference type="ARBA" id="ARBA00022898"/>
    </source>
</evidence>
<evidence type="ECO:0000259" key="5">
    <source>
        <dbReference type="PROSITE" id="PS51340"/>
    </source>
</evidence>
<evidence type="ECO:0000256" key="1">
    <source>
        <dbReference type="ARBA" id="ARBA00022679"/>
    </source>
</evidence>
<protein>
    <recommendedName>
        <fullName evidence="4">Molybdenum cofactor sulfurase</fullName>
        <shortName evidence="4">MCS</shortName>
        <shortName evidence="4">MOS</shortName>
        <shortName evidence="4">MoCo sulfurase</shortName>
        <ecNumber evidence="4">2.8.1.9</ecNumber>
    </recommendedName>
    <alternativeName>
        <fullName evidence="4">Molybdenum cofactor sulfurtransferase</fullName>
    </alternativeName>
</protein>
<comment type="similarity">
    <text evidence="4">Belongs to the class-V pyridoxal-phosphate-dependent aminotransferase family. MOCOS subfamily.</text>
</comment>
<organism evidence="6 7">
    <name type="scientific">Ramalina farinacea</name>
    <dbReference type="NCBI Taxonomy" id="258253"/>
    <lineage>
        <taxon>Eukaryota</taxon>
        <taxon>Fungi</taxon>
        <taxon>Dikarya</taxon>
        <taxon>Ascomycota</taxon>
        <taxon>Pezizomycotina</taxon>
        <taxon>Lecanoromycetes</taxon>
        <taxon>OSLEUM clade</taxon>
        <taxon>Lecanoromycetidae</taxon>
        <taxon>Lecanorales</taxon>
        <taxon>Lecanorineae</taxon>
        <taxon>Ramalinaceae</taxon>
        <taxon>Ramalina</taxon>
    </lineage>
</organism>
<dbReference type="InterPro" id="IPR005303">
    <property type="entry name" value="MOCOS_middle"/>
</dbReference>
<dbReference type="PROSITE" id="PS51340">
    <property type="entry name" value="MOSC"/>
    <property type="match status" value="1"/>
</dbReference>
<dbReference type="AlphaFoldDB" id="A0AA43QTN8"/>